<dbReference type="Pfam" id="PF03466">
    <property type="entry name" value="LysR_substrate"/>
    <property type="match status" value="1"/>
</dbReference>
<feature type="domain" description="HTH lysR-type" evidence="6">
    <location>
        <begin position="3"/>
        <end position="60"/>
    </location>
</feature>
<name>A0A8J3NGH9_9ACTN</name>
<comment type="similarity">
    <text evidence="1">Belongs to the LysR transcriptional regulatory family.</text>
</comment>
<dbReference type="Proteomes" id="UP000601223">
    <property type="component" value="Unassembled WGS sequence"/>
</dbReference>
<dbReference type="GO" id="GO:0003700">
    <property type="term" value="F:DNA-binding transcription factor activity"/>
    <property type="evidence" value="ECO:0007669"/>
    <property type="project" value="InterPro"/>
</dbReference>
<dbReference type="InterPro" id="IPR000847">
    <property type="entry name" value="LysR_HTH_N"/>
</dbReference>
<protein>
    <submittedName>
        <fullName evidence="7">LysR family transcriptional regulator</fullName>
    </submittedName>
</protein>
<dbReference type="PANTHER" id="PTHR30346">
    <property type="entry name" value="TRANSCRIPTIONAL DUAL REGULATOR HCAR-RELATED"/>
    <property type="match status" value="1"/>
</dbReference>
<keyword evidence="8" id="KW-1185">Reference proteome</keyword>
<dbReference type="AlphaFoldDB" id="A0A8J3NGH9"/>
<dbReference type="PRINTS" id="PR00039">
    <property type="entry name" value="HTHLYSR"/>
</dbReference>
<dbReference type="Gene3D" id="3.40.190.10">
    <property type="entry name" value="Periplasmic binding protein-like II"/>
    <property type="match status" value="2"/>
</dbReference>
<evidence type="ECO:0000313" key="7">
    <source>
        <dbReference type="EMBL" id="GIF80367.1"/>
    </source>
</evidence>
<sequence length="336" mass="36496">MDLDLAQVRAFVRAAEELHFGRAAAGLYLTQQAPSKRVGRLEQALGERLFERGGQRVELTEAGGRFLPYARELLLLAARAAQAARPTVLPLKVDVWGPVHRPLSLLGELVSAYPDLLLELSMRRGLGSALEAVARGDLDVAWGRVHDLDMPWPAGVHRRLVCLEPIAVGVLAGHPLAGAGSVGAAELAEYGLWIPFEDRPPELTGLLRAYAAALGVPLTGTASNLGVEHTLAELRRRPERVTPLGAWWQLPADVVRIPLHPTPYLPWSVVWRADNPHPLLPRLLKLLPGPGAIRFDPAHDWLPDADRADLPAAPTARAGRPPRQPGSPRSPLAPRR</sequence>
<dbReference type="InterPro" id="IPR036388">
    <property type="entry name" value="WH-like_DNA-bd_sf"/>
</dbReference>
<evidence type="ECO:0000256" key="3">
    <source>
        <dbReference type="ARBA" id="ARBA00023125"/>
    </source>
</evidence>
<evidence type="ECO:0000313" key="8">
    <source>
        <dbReference type="Proteomes" id="UP000601223"/>
    </source>
</evidence>
<organism evidence="7 8">
    <name type="scientific">Catellatospora bangladeshensis</name>
    <dbReference type="NCBI Taxonomy" id="310355"/>
    <lineage>
        <taxon>Bacteria</taxon>
        <taxon>Bacillati</taxon>
        <taxon>Actinomycetota</taxon>
        <taxon>Actinomycetes</taxon>
        <taxon>Micromonosporales</taxon>
        <taxon>Micromonosporaceae</taxon>
        <taxon>Catellatospora</taxon>
    </lineage>
</organism>
<evidence type="ECO:0000259" key="6">
    <source>
        <dbReference type="PROSITE" id="PS50931"/>
    </source>
</evidence>
<dbReference type="PANTHER" id="PTHR30346:SF0">
    <property type="entry name" value="HCA OPERON TRANSCRIPTIONAL ACTIVATOR HCAR"/>
    <property type="match status" value="1"/>
</dbReference>
<dbReference type="FunFam" id="1.10.10.10:FF:000001">
    <property type="entry name" value="LysR family transcriptional regulator"/>
    <property type="match status" value="1"/>
</dbReference>
<dbReference type="Pfam" id="PF00126">
    <property type="entry name" value="HTH_1"/>
    <property type="match status" value="1"/>
</dbReference>
<gene>
    <name evidence="7" type="ORF">Cba03nite_17160</name>
</gene>
<proteinExistence type="inferred from homology"/>
<keyword evidence="3" id="KW-0238">DNA-binding</keyword>
<dbReference type="InterPro" id="IPR005119">
    <property type="entry name" value="LysR_subst-bd"/>
</dbReference>
<dbReference type="GO" id="GO:0003677">
    <property type="term" value="F:DNA binding"/>
    <property type="evidence" value="ECO:0007669"/>
    <property type="project" value="UniProtKB-KW"/>
</dbReference>
<keyword evidence="4" id="KW-0804">Transcription</keyword>
<dbReference type="SUPFAM" id="SSF53850">
    <property type="entry name" value="Periplasmic binding protein-like II"/>
    <property type="match status" value="1"/>
</dbReference>
<keyword evidence="2" id="KW-0805">Transcription regulation</keyword>
<comment type="caution">
    <text evidence="7">The sequence shown here is derived from an EMBL/GenBank/DDBJ whole genome shotgun (WGS) entry which is preliminary data.</text>
</comment>
<dbReference type="PROSITE" id="PS50931">
    <property type="entry name" value="HTH_LYSR"/>
    <property type="match status" value="1"/>
</dbReference>
<reference evidence="7 8" key="1">
    <citation type="submission" date="2021-01" db="EMBL/GenBank/DDBJ databases">
        <title>Whole genome shotgun sequence of Catellatospora bangladeshensis NBRC 107357.</title>
        <authorList>
            <person name="Komaki H."/>
            <person name="Tamura T."/>
        </authorList>
    </citation>
    <scope>NUCLEOTIDE SEQUENCE [LARGE SCALE GENOMIC DNA]</scope>
    <source>
        <strain evidence="7 8">NBRC 107357</strain>
    </source>
</reference>
<accession>A0A8J3NGH9</accession>
<evidence type="ECO:0000256" key="1">
    <source>
        <dbReference type="ARBA" id="ARBA00009437"/>
    </source>
</evidence>
<evidence type="ECO:0000256" key="4">
    <source>
        <dbReference type="ARBA" id="ARBA00023163"/>
    </source>
</evidence>
<dbReference type="RefSeq" id="WP_203743835.1">
    <property type="nucleotide sequence ID" value="NZ_BONF01000009.1"/>
</dbReference>
<feature type="region of interest" description="Disordered" evidence="5">
    <location>
        <begin position="304"/>
        <end position="336"/>
    </location>
</feature>
<dbReference type="GO" id="GO:0032993">
    <property type="term" value="C:protein-DNA complex"/>
    <property type="evidence" value="ECO:0007669"/>
    <property type="project" value="TreeGrafter"/>
</dbReference>
<feature type="compositionally biased region" description="Low complexity" evidence="5">
    <location>
        <begin position="310"/>
        <end position="330"/>
    </location>
</feature>
<dbReference type="SUPFAM" id="SSF46785">
    <property type="entry name" value="Winged helix' DNA-binding domain"/>
    <property type="match status" value="1"/>
</dbReference>
<dbReference type="Gene3D" id="1.10.10.10">
    <property type="entry name" value="Winged helix-like DNA-binding domain superfamily/Winged helix DNA-binding domain"/>
    <property type="match status" value="1"/>
</dbReference>
<evidence type="ECO:0000256" key="2">
    <source>
        <dbReference type="ARBA" id="ARBA00023015"/>
    </source>
</evidence>
<dbReference type="EMBL" id="BONF01000009">
    <property type="protein sequence ID" value="GIF80367.1"/>
    <property type="molecule type" value="Genomic_DNA"/>
</dbReference>
<evidence type="ECO:0000256" key="5">
    <source>
        <dbReference type="SAM" id="MobiDB-lite"/>
    </source>
</evidence>
<dbReference type="InterPro" id="IPR036390">
    <property type="entry name" value="WH_DNA-bd_sf"/>
</dbReference>